<dbReference type="Pfam" id="PF02902">
    <property type="entry name" value="Peptidase_C48"/>
    <property type="match status" value="1"/>
</dbReference>
<dbReference type="GO" id="GO:0006508">
    <property type="term" value="P:proteolysis"/>
    <property type="evidence" value="ECO:0007669"/>
    <property type="project" value="UniProtKB-KW"/>
</dbReference>
<keyword evidence="2" id="KW-0645">Protease</keyword>
<dbReference type="GO" id="GO:0008234">
    <property type="term" value="F:cysteine-type peptidase activity"/>
    <property type="evidence" value="ECO:0007669"/>
    <property type="project" value="InterPro"/>
</dbReference>
<dbReference type="EMBL" id="RWGY01000004">
    <property type="protein sequence ID" value="TVU46052.1"/>
    <property type="molecule type" value="Genomic_DNA"/>
</dbReference>
<evidence type="ECO:0000256" key="1">
    <source>
        <dbReference type="ARBA" id="ARBA00005234"/>
    </source>
</evidence>
<evidence type="ECO:0000256" key="2">
    <source>
        <dbReference type="ARBA" id="ARBA00022670"/>
    </source>
</evidence>
<evidence type="ECO:0000256" key="3">
    <source>
        <dbReference type="ARBA" id="ARBA00022801"/>
    </source>
</evidence>
<dbReference type="Proteomes" id="UP000324897">
    <property type="component" value="Chromosome 5"/>
</dbReference>
<dbReference type="InterPro" id="IPR003653">
    <property type="entry name" value="Peptidase_C48_C"/>
</dbReference>
<comment type="caution">
    <text evidence="5">The sequence shown here is derived from an EMBL/GenBank/DDBJ whole genome shotgun (WGS) entry which is preliminary data.</text>
</comment>
<comment type="similarity">
    <text evidence="1">Belongs to the peptidase C48 family.</text>
</comment>
<sequence length="69" mass="8065">MQTDSSSCGLFMLKYIECWTGTNLCPYFTQGDIDNFRKKITVLLVDSKHNKIRKEDQEGDRTNPYVIEE</sequence>
<accession>A0A5J9WBC8</accession>
<keyword evidence="3" id="KW-0378">Hydrolase</keyword>
<dbReference type="OrthoDB" id="695123at2759"/>
<dbReference type="AlphaFoldDB" id="A0A5J9WBC8"/>
<keyword evidence="6" id="KW-1185">Reference proteome</keyword>
<reference evidence="5 6" key="1">
    <citation type="journal article" date="2019" name="Sci. Rep.">
        <title>A high-quality genome of Eragrostis curvula grass provides insights into Poaceae evolution and supports new strategies to enhance forage quality.</title>
        <authorList>
            <person name="Carballo J."/>
            <person name="Santos B.A.C.M."/>
            <person name="Zappacosta D."/>
            <person name="Garbus I."/>
            <person name="Selva J.P."/>
            <person name="Gallo C.A."/>
            <person name="Diaz A."/>
            <person name="Albertini E."/>
            <person name="Caccamo M."/>
            <person name="Echenique V."/>
        </authorList>
    </citation>
    <scope>NUCLEOTIDE SEQUENCE [LARGE SCALE GENOMIC DNA]</scope>
    <source>
        <strain evidence="6">cv. Victoria</strain>
        <tissue evidence="5">Leaf</tissue>
    </source>
</reference>
<dbReference type="InterPro" id="IPR038765">
    <property type="entry name" value="Papain-like_cys_pep_sf"/>
</dbReference>
<feature type="domain" description="Ubiquitin-like protease family profile" evidence="4">
    <location>
        <begin position="2"/>
        <end position="42"/>
    </location>
</feature>
<evidence type="ECO:0000313" key="6">
    <source>
        <dbReference type="Proteomes" id="UP000324897"/>
    </source>
</evidence>
<name>A0A5J9WBC8_9POAL</name>
<gene>
    <name evidence="5" type="ORF">EJB05_05570</name>
</gene>
<dbReference type="Gramene" id="TVU46052">
    <property type="protein sequence ID" value="TVU46052"/>
    <property type="gene ID" value="EJB05_05570"/>
</dbReference>
<evidence type="ECO:0000259" key="4">
    <source>
        <dbReference type="Pfam" id="PF02902"/>
    </source>
</evidence>
<dbReference type="SUPFAM" id="SSF54001">
    <property type="entry name" value="Cysteine proteinases"/>
    <property type="match status" value="1"/>
</dbReference>
<organism evidence="5 6">
    <name type="scientific">Eragrostis curvula</name>
    <name type="common">weeping love grass</name>
    <dbReference type="NCBI Taxonomy" id="38414"/>
    <lineage>
        <taxon>Eukaryota</taxon>
        <taxon>Viridiplantae</taxon>
        <taxon>Streptophyta</taxon>
        <taxon>Embryophyta</taxon>
        <taxon>Tracheophyta</taxon>
        <taxon>Spermatophyta</taxon>
        <taxon>Magnoliopsida</taxon>
        <taxon>Liliopsida</taxon>
        <taxon>Poales</taxon>
        <taxon>Poaceae</taxon>
        <taxon>PACMAD clade</taxon>
        <taxon>Chloridoideae</taxon>
        <taxon>Eragrostideae</taxon>
        <taxon>Eragrostidinae</taxon>
        <taxon>Eragrostis</taxon>
    </lineage>
</organism>
<dbReference type="Gene3D" id="3.40.395.10">
    <property type="entry name" value="Adenoviral Proteinase, Chain A"/>
    <property type="match status" value="1"/>
</dbReference>
<proteinExistence type="inferred from homology"/>
<protein>
    <recommendedName>
        <fullName evidence="4">Ubiquitin-like protease family profile domain-containing protein</fullName>
    </recommendedName>
</protein>
<evidence type="ECO:0000313" key="5">
    <source>
        <dbReference type="EMBL" id="TVU46052.1"/>
    </source>
</evidence>